<evidence type="ECO:0000256" key="2">
    <source>
        <dbReference type="ARBA" id="ARBA00006363"/>
    </source>
</evidence>
<keyword evidence="5" id="KW-0233">DNA recombination</keyword>
<evidence type="ECO:0000256" key="4">
    <source>
        <dbReference type="ARBA" id="ARBA00023125"/>
    </source>
</evidence>
<organism evidence="8 12">
    <name type="scientific">Actinomyces howellii</name>
    <dbReference type="NCBI Taxonomy" id="52771"/>
    <lineage>
        <taxon>Bacteria</taxon>
        <taxon>Bacillati</taxon>
        <taxon>Actinomycetota</taxon>
        <taxon>Actinomycetes</taxon>
        <taxon>Actinomycetales</taxon>
        <taxon>Actinomycetaceae</taxon>
        <taxon>Actinomyces</taxon>
    </lineage>
</organism>
<evidence type="ECO:0000313" key="11">
    <source>
        <dbReference type="EMBL" id="VEG29787.1"/>
    </source>
</evidence>
<keyword evidence="3" id="KW-0815">Transposition</keyword>
<dbReference type="PANTHER" id="PTHR10948:SF23">
    <property type="entry name" value="TRANSPOSASE INSI FOR INSERTION SEQUENCE ELEMENT IS30A-RELATED"/>
    <property type="match status" value="1"/>
</dbReference>
<dbReference type="InterPro" id="IPR012337">
    <property type="entry name" value="RNaseH-like_sf"/>
</dbReference>
<dbReference type="NCBIfam" id="NF033563">
    <property type="entry name" value="transpos_IS30"/>
    <property type="match status" value="1"/>
</dbReference>
<dbReference type="GO" id="GO:0006313">
    <property type="term" value="P:DNA transposition"/>
    <property type="evidence" value="ECO:0007669"/>
    <property type="project" value="InterPro"/>
</dbReference>
<dbReference type="PROSITE" id="PS01043">
    <property type="entry name" value="TRANSPOSASE_IS30"/>
    <property type="match status" value="1"/>
</dbReference>
<feature type="domain" description="Integrase catalytic" evidence="6">
    <location>
        <begin position="192"/>
        <end position="355"/>
    </location>
</feature>
<name>A0A3S4RX71_9ACTO</name>
<dbReference type="EMBL" id="LR134350">
    <property type="protein sequence ID" value="VEG29462.1"/>
    <property type="molecule type" value="Genomic_DNA"/>
</dbReference>
<reference evidence="8 12" key="1">
    <citation type="submission" date="2018-12" db="EMBL/GenBank/DDBJ databases">
        <authorList>
            <consortium name="Pathogen Informatics"/>
        </authorList>
    </citation>
    <scope>NUCLEOTIDE SEQUENCE [LARGE SCALE GENOMIC DNA]</scope>
    <source>
        <strain evidence="8 12">NCTC11636</strain>
    </source>
</reference>
<dbReference type="KEGG" id="ahw:NCTC11636_02055"/>
<dbReference type="GO" id="GO:0005829">
    <property type="term" value="C:cytosol"/>
    <property type="evidence" value="ECO:0007669"/>
    <property type="project" value="TreeGrafter"/>
</dbReference>
<dbReference type="Pfam" id="PF13936">
    <property type="entry name" value="HTH_38"/>
    <property type="match status" value="1"/>
</dbReference>
<dbReference type="InterPro" id="IPR053392">
    <property type="entry name" value="Transposase_IS30-like"/>
</dbReference>
<evidence type="ECO:0000313" key="8">
    <source>
        <dbReference type="EMBL" id="VEG28860.1"/>
    </source>
</evidence>
<evidence type="ECO:0000313" key="10">
    <source>
        <dbReference type="EMBL" id="VEG29462.1"/>
    </source>
</evidence>
<dbReference type="KEGG" id="ahw:NCTC11636_02256"/>
<keyword evidence="12" id="KW-1185">Reference proteome</keyword>
<dbReference type="GO" id="GO:0015074">
    <property type="term" value="P:DNA integration"/>
    <property type="evidence" value="ECO:0007669"/>
    <property type="project" value="InterPro"/>
</dbReference>
<gene>
    <name evidence="7" type="ORF">NCTC11636_01670</name>
    <name evidence="8" type="ORF">NCTC11636_01757</name>
    <name evidence="9" type="ORF">NCTC11636_01951</name>
    <name evidence="10" type="ORF">NCTC11636_02055</name>
    <name evidence="11" type="ORF">NCTC11636_02256</name>
</gene>
<sequence>MVGTTRPAGRGRGGSGDGFEVMVRGTGHGRRLGAQGRGAIAAGLARGDSLASIARFLGVAVSTVSREVAAGGGRQAYDPQARHAQARAARARPKARVLDSNDQLRALVVQGLRQRWSPQQISRRLAADHPERDDLRVSHETIYQSLYVQGRGTLRAELGRHYRLRTGRSRRVPRSALAGPLASRPWLADARISTRPAQVADRAVPGHWEGDLVMGAGNRTAMITLVERTTRLVLIAPLLTDHTATTVATVLETMIKGLPRSMARSLTWDQGGEMAQVARFRTATNLEVYFCDPHSPWQRGTNENTNGLIREFFPKGTDLSTYPLHAFEQAQHLLNTRPRQTLDWATPAEAFNRLLQKTEHDTTIALTT</sequence>
<evidence type="ECO:0000313" key="7">
    <source>
        <dbReference type="EMBL" id="VEG28694.1"/>
    </source>
</evidence>
<evidence type="ECO:0000256" key="1">
    <source>
        <dbReference type="ARBA" id="ARBA00002190"/>
    </source>
</evidence>
<dbReference type="GO" id="GO:0003677">
    <property type="term" value="F:DNA binding"/>
    <property type="evidence" value="ECO:0007669"/>
    <property type="project" value="UniProtKB-KW"/>
</dbReference>
<proteinExistence type="inferred from homology"/>
<comment type="function">
    <text evidence="1">Required for the transposition of the insertion element.</text>
</comment>
<keyword evidence="4" id="KW-0238">DNA-binding</keyword>
<dbReference type="Gene3D" id="3.30.420.10">
    <property type="entry name" value="Ribonuclease H-like superfamily/Ribonuclease H"/>
    <property type="match status" value="1"/>
</dbReference>
<dbReference type="PROSITE" id="PS50994">
    <property type="entry name" value="INTEGRASE"/>
    <property type="match status" value="1"/>
</dbReference>
<dbReference type="InterPro" id="IPR051917">
    <property type="entry name" value="Transposase-Integrase"/>
</dbReference>
<dbReference type="Proteomes" id="UP000266895">
    <property type="component" value="Chromosome"/>
</dbReference>
<dbReference type="InterPro" id="IPR025246">
    <property type="entry name" value="IS30-like_HTH"/>
</dbReference>
<dbReference type="EMBL" id="LR134350">
    <property type="protein sequence ID" value="VEG28694.1"/>
    <property type="molecule type" value="Genomic_DNA"/>
</dbReference>
<dbReference type="EMBL" id="LR134350">
    <property type="protein sequence ID" value="VEG29787.1"/>
    <property type="molecule type" value="Genomic_DNA"/>
</dbReference>
<dbReference type="SUPFAM" id="SSF53098">
    <property type="entry name" value="Ribonuclease H-like"/>
    <property type="match status" value="1"/>
</dbReference>
<dbReference type="KEGG" id="ahw:NCTC11636_01757"/>
<evidence type="ECO:0000259" key="6">
    <source>
        <dbReference type="PROSITE" id="PS50994"/>
    </source>
</evidence>
<dbReference type="Pfam" id="PF00665">
    <property type="entry name" value="rve"/>
    <property type="match status" value="1"/>
</dbReference>
<protein>
    <submittedName>
        <fullName evidence="8">Transposase and inactivated derivatives, IS30 family</fullName>
    </submittedName>
</protein>
<dbReference type="PANTHER" id="PTHR10948">
    <property type="entry name" value="TRANSPOSASE"/>
    <property type="match status" value="1"/>
</dbReference>
<dbReference type="EMBL" id="LR134350">
    <property type="protein sequence ID" value="VEG28860.1"/>
    <property type="molecule type" value="Genomic_DNA"/>
</dbReference>
<dbReference type="AlphaFoldDB" id="A0A3S4RX71"/>
<dbReference type="KEGG" id="ahw:NCTC11636_01951"/>
<dbReference type="KEGG" id="ahw:NCTC11636_01670"/>
<dbReference type="InterPro" id="IPR001584">
    <property type="entry name" value="Integrase_cat-core"/>
</dbReference>
<dbReference type="InterPro" id="IPR001598">
    <property type="entry name" value="Transposase_IS30_CS"/>
</dbReference>
<dbReference type="InterPro" id="IPR036397">
    <property type="entry name" value="RNaseH_sf"/>
</dbReference>
<dbReference type="EMBL" id="LR134350">
    <property type="protein sequence ID" value="VEG29244.1"/>
    <property type="molecule type" value="Genomic_DNA"/>
</dbReference>
<evidence type="ECO:0000256" key="3">
    <source>
        <dbReference type="ARBA" id="ARBA00022578"/>
    </source>
</evidence>
<comment type="similarity">
    <text evidence="2">Belongs to the transposase IS30 family.</text>
</comment>
<evidence type="ECO:0000313" key="12">
    <source>
        <dbReference type="Proteomes" id="UP000266895"/>
    </source>
</evidence>
<accession>A0A3S4RX71</accession>
<dbReference type="GO" id="GO:0004803">
    <property type="term" value="F:transposase activity"/>
    <property type="evidence" value="ECO:0007669"/>
    <property type="project" value="InterPro"/>
</dbReference>
<evidence type="ECO:0000313" key="9">
    <source>
        <dbReference type="EMBL" id="VEG29244.1"/>
    </source>
</evidence>
<evidence type="ECO:0000256" key="5">
    <source>
        <dbReference type="ARBA" id="ARBA00023172"/>
    </source>
</evidence>